<dbReference type="GeneID" id="28996974"/>
<accession>A0A162TZH9</accession>
<dbReference type="AlphaFoldDB" id="A0A162TZH9"/>
<organism evidence="1 2">
    <name type="scientific">Phycomyces blakesleeanus (strain ATCC 8743b / DSM 1359 / FGSC 10004 / NBRC 33097 / NRRL 1555)</name>
    <dbReference type="NCBI Taxonomy" id="763407"/>
    <lineage>
        <taxon>Eukaryota</taxon>
        <taxon>Fungi</taxon>
        <taxon>Fungi incertae sedis</taxon>
        <taxon>Mucoromycota</taxon>
        <taxon>Mucoromycotina</taxon>
        <taxon>Mucoromycetes</taxon>
        <taxon>Mucorales</taxon>
        <taxon>Phycomycetaceae</taxon>
        <taxon>Phycomyces</taxon>
    </lineage>
</organism>
<dbReference type="VEuPathDB" id="FungiDB:PHYBLDRAFT_169403"/>
<dbReference type="EMBL" id="KV440983">
    <property type="protein sequence ID" value="OAD72262.1"/>
    <property type="molecule type" value="Genomic_DNA"/>
</dbReference>
<protein>
    <submittedName>
        <fullName evidence="1">Uncharacterized protein</fullName>
    </submittedName>
</protein>
<dbReference type="OrthoDB" id="5545891at2759"/>
<dbReference type="RefSeq" id="XP_018290302.1">
    <property type="nucleotide sequence ID" value="XM_018436068.1"/>
</dbReference>
<evidence type="ECO:0000313" key="1">
    <source>
        <dbReference type="EMBL" id="OAD72262.1"/>
    </source>
</evidence>
<keyword evidence="2" id="KW-1185">Reference proteome</keyword>
<proteinExistence type="predicted"/>
<evidence type="ECO:0000313" key="2">
    <source>
        <dbReference type="Proteomes" id="UP000077315"/>
    </source>
</evidence>
<dbReference type="Proteomes" id="UP000077315">
    <property type="component" value="Unassembled WGS sequence"/>
</dbReference>
<dbReference type="InParanoid" id="A0A162TZH9"/>
<gene>
    <name evidence="1" type="ORF">PHYBLDRAFT_169403</name>
</gene>
<sequence>MNSLDSNNLQQLIINIQALEEDEGINISDTGSRSTMISNIANNMNSIVTPLSTDLDPSPELLLAIPGMSGNFFERPLDEENRRQFLRSCPRNILRKYMPPSFDLSHFGTNTRQTDLRLFAIQARIAEITRPIDWFVDGVISQKSVSLEQALDFAQCIHELLSQTATYITKMRLDNAR</sequence>
<reference evidence="2" key="1">
    <citation type="submission" date="2015-06" db="EMBL/GenBank/DDBJ databases">
        <title>Expansion of signal transduction pathways in fungi by whole-genome duplication.</title>
        <authorList>
            <consortium name="DOE Joint Genome Institute"/>
            <person name="Corrochano L.M."/>
            <person name="Kuo A."/>
            <person name="Marcet-Houben M."/>
            <person name="Polaino S."/>
            <person name="Salamov A."/>
            <person name="Villalobos J.M."/>
            <person name="Alvarez M.I."/>
            <person name="Avalos J."/>
            <person name="Benito E.P."/>
            <person name="Benoit I."/>
            <person name="Burger G."/>
            <person name="Camino L.P."/>
            <person name="Canovas D."/>
            <person name="Cerda-Olmedo E."/>
            <person name="Cheng J.-F."/>
            <person name="Dominguez A."/>
            <person name="Elias M."/>
            <person name="Eslava A.P."/>
            <person name="Glaser F."/>
            <person name="Grimwood J."/>
            <person name="Gutierrez G."/>
            <person name="Heitman J."/>
            <person name="Henrissat B."/>
            <person name="Iturriaga E.A."/>
            <person name="Lang B.F."/>
            <person name="Lavin J.L."/>
            <person name="Lee S."/>
            <person name="Li W."/>
            <person name="Lindquist E."/>
            <person name="Lopez-Garcia S."/>
            <person name="Luque E.M."/>
            <person name="Marcos A.T."/>
            <person name="Martin J."/>
            <person name="McCluskey K."/>
            <person name="Medina H.R."/>
            <person name="Miralles-Duran A."/>
            <person name="Miyazaki A."/>
            <person name="Munoz-Torres E."/>
            <person name="Oguiza J.A."/>
            <person name="Ohm R."/>
            <person name="Olmedo M."/>
            <person name="Orejas M."/>
            <person name="Ortiz-Castellanos L."/>
            <person name="Pisabarro A.G."/>
            <person name="Rodriguez-Romero J."/>
            <person name="Ruiz-Herrera J."/>
            <person name="Ruiz-Vazquez R."/>
            <person name="Sanz C."/>
            <person name="Schackwitz W."/>
            <person name="Schmutz J."/>
            <person name="Shahriari M."/>
            <person name="Shelest E."/>
            <person name="Silva-Franco F."/>
            <person name="Soanes D."/>
            <person name="Syed K."/>
            <person name="Tagua V.G."/>
            <person name="Talbot N.J."/>
            <person name="Thon M."/>
            <person name="De vries R.P."/>
            <person name="Wiebenga A."/>
            <person name="Yadav J.S."/>
            <person name="Braun E.L."/>
            <person name="Baker S."/>
            <person name="Garre V."/>
            <person name="Horwitz B."/>
            <person name="Torres-Martinez S."/>
            <person name="Idnurm A."/>
            <person name="Herrera-Estrella A."/>
            <person name="Gabaldon T."/>
            <person name="Grigoriev I.V."/>
        </authorList>
    </citation>
    <scope>NUCLEOTIDE SEQUENCE [LARGE SCALE GENOMIC DNA]</scope>
    <source>
        <strain evidence="2">NRRL 1555(-)</strain>
    </source>
</reference>
<name>A0A162TZH9_PHYB8</name>